<proteinExistence type="predicted"/>
<gene>
    <name evidence="3" type="ORF">PX653_07885</name>
</gene>
<keyword evidence="1" id="KW-0902">Two-component regulatory system</keyword>
<dbReference type="InterPro" id="IPR036641">
    <property type="entry name" value="HPT_dom_sf"/>
</dbReference>
<evidence type="ECO:0000256" key="1">
    <source>
        <dbReference type="ARBA" id="ARBA00023012"/>
    </source>
</evidence>
<protein>
    <submittedName>
        <fullName evidence="3">Hpt domain-containing protein</fullName>
    </submittedName>
</protein>
<sequence length="117" mass="12252">MATPADPAFRQHLQALADKYRASIPQRLAAIGAALDAAGTTPAPAQLEPLHEALHAVAGSAGSFGFAALGDEARRLEQLLRETMAATAAFGDVVPQVRHYLAWANDDPTGATIRAHD</sequence>
<evidence type="ECO:0000313" key="3">
    <source>
        <dbReference type="EMBL" id="WEF34670.1"/>
    </source>
</evidence>
<evidence type="ECO:0000259" key="2">
    <source>
        <dbReference type="SMART" id="SM00073"/>
    </source>
</evidence>
<organism evidence="3 4">
    <name type="scientific">Pseudoduganella chitinolytica</name>
    <dbReference type="NCBI Taxonomy" id="34070"/>
    <lineage>
        <taxon>Bacteria</taxon>
        <taxon>Pseudomonadati</taxon>
        <taxon>Pseudomonadota</taxon>
        <taxon>Betaproteobacteria</taxon>
        <taxon>Burkholderiales</taxon>
        <taxon>Oxalobacteraceae</taxon>
        <taxon>Telluria group</taxon>
        <taxon>Pseudoduganella</taxon>
    </lineage>
</organism>
<evidence type="ECO:0000313" key="4">
    <source>
        <dbReference type="Proteomes" id="UP001216510"/>
    </source>
</evidence>
<reference evidence="3 4" key="1">
    <citation type="submission" date="2023-02" db="EMBL/GenBank/DDBJ databases">
        <title>Gemone sequence of Telluria chitinolytica ACM 3522T.</title>
        <authorList>
            <person name="Frediansyah A."/>
            <person name="Miess H."/>
            <person name="Gross H."/>
        </authorList>
    </citation>
    <scope>NUCLEOTIDE SEQUENCE [LARGE SCALE GENOMIC DNA]</scope>
    <source>
        <strain evidence="3 4">ACM 3522</strain>
    </source>
</reference>
<dbReference type="EMBL" id="CP119083">
    <property type="protein sequence ID" value="WEF34670.1"/>
    <property type="molecule type" value="Genomic_DNA"/>
</dbReference>
<name>A0ABY8BFJ2_9BURK</name>
<dbReference type="InterPro" id="IPR008207">
    <property type="entry name" value="Sig_transdc_His_kin_Hpt_dom"/>
</dbReference>
<accession>A0ABY8BFJ2</accession>
<feature type="domain" description="HPt" evidence="2">
    <location>
        <begin position="13"/>
        <end position="112"/>
    </location>
</feature>
<dbReference type="Proteomes" id="UP001216510">
    <property type="component" value="Chromosome"/>
</dbReference>
<dbReference type="Pfam" id="PF01627">
    <property type="entry name" value="Hpt"/>
    <property type="match status" value="1"/>
</dbReference>
<dbReference type="SUPFAM" id="SSF47226">
    <property type="entry name" value="Histidine-containing phosphotransfer domain, HPT domain"/>
    <property type="match status" value="1"/>
</dbReference>
<dbReference type="RefSeq" id="WP_277417343.1">
    <property type="nucleotide sequence ID" value="NZ_CP119083.1"/>
</dbReference>
<dbReference type="Gene3D" id="1.20.120.160">
    <property type="entry name" value="HPT domain"/>
    <property type="match status" value="1"/>
</dbReference>
<dbReference type="SMART" id="SM00073">
    <property type="entry name" value="HPT"/>
    <property type="match status" value="1"/>
</dbReference>
<keyword evidence="4" id="KW-1185">Reference proteome</keyword>